<reference evidence="1 2" key="1">
    <citation type="journal article" date="2023" name="Nucleic Acids Res.">
        <title>The hologenome of Daphnia magna reveals possible DNA methylation and microbiome-mediated evolution of the host genome.</title>
        <authorList>
            <person name="Chaturvedi A."/>
            <person name="Li X."/>
            <person name="Dhandapani V."/>
            <person name="Marshall H."/>
            <person name="Kissane S."/>
            <person name="Cuenca-Cambronero M."/>
            <person name="Asole G."/>
            <person name="Calvet F."/>
            <person name="Ruiz-Romero M."/>
            <person name="Marangio P."/>
            <person name="Guigo R."/>
            <person name="Rago D."/>
            <person name="Mirbahai L."/>
            <person name="Eastwood N."/>
            <person name="Colbourne J.K."/>
            <person name="Zhou J."/>
            <person name="Mallon E."/>
            <person name="Orsini L."/>
        </authorList>
    </citation>
    <scope>NUCLEOTIDE SEQUENCE [LARGE SCALE GENOMIC DNA]</scope>
    <source>
        <strain evidence="1">LRV0_1</strain>
    </source>
</reference>
<sequence>MLHYLCYSSEQRPIPLLWGWAFCLNIVRVTDNSFYLNGGAKLDRDGVRLDTASFPHKET</sequence>
<organism evidence="1 2">
    <name type="scientific">Daphnia magna</name>
    <dbReference type="NCBI Taxonomy" id="35525"/>
    <lineage>
        <taxon>Eukaryota</taxon>
        <taxon>Metazoa</taxon>
        <taxon>Ecdysozoa</taxon>
        <taxon>Arthropoda</taxon>
        <taxon>Crustacea</taxon>
        <taxon>Branchiopoda</taxon>
        <taxon>Diplostraca</taxon>
        <taxon>Cladocera</taxon>
        <taxon>Anomopoda</taxon>
        <taxon>Daphniidae</taxon>
        <taxon>Daphnia</taxon>
    </lineage>
</organism>
<dbReference type="EMBL" id="JAOYFB010000016">
    <property type="protein sequence ID" value="KAK4017733.1"/>
    <property type="molecule type" value="Genomic_DNA"/>
</dbReference>
<evidence type="ECO:0000313" key="1">
    <source>
        <dbReference type="EMBL" id="KAK4017733.1"/>
    </source>
</evidence>
<name>A0ABQ9ZXV0_9CRUS</name>
<gene>
    <name evidence="1" type="ORF">OUZ56_033456</name>
</gene>
<comment type="caution">
    <text evidence="1">The sequence shown here is derived from an EMBL/GenBank/DDBJ whole genome shotgun (WGS) entry which is preliminary data.</text>
</comment>
<keyword evidence="2" id="KW-1185">Reference proteome</keyword>
<protein>
    <submittedName>
        <fullName evidence="1">Uncharacterized protein</fullName>
    </submittedName>
</protein>
<evidence type="ECO:0000313" key="2">
    <source>
        <dbReference type="Proteomes" id="UP001234178"/>
    </source>
</evidence>
<proteinExistence type="predicted"/>
<accession>A0ABQ9ZXV0</accession>
<dbReference type="Proteomes" id="UP001234178">
    <property type="component" value="Unassembled WGS sequence"/>
</dbReference>